<dbReference type="KEGG" id="palb:EJC50_12180"/>
<gene>
    <name evidence="2" type="ORF">EJC50_12180</name>
</gene>
<dbReference type="Proteomes" id="UP000272528">
    <property type="component" value="Chromosome"/>
</dbReference>
<dbReference type="EMBL" id="CP034437">
    <property type="protein sequence ID" value="AZN40318.1"/>
    <property type="molecule type" value="Genomic_DNA"/>
</dbReference>
<organism evidence="2 3">
    <name type="scientific">Paenibacillus albus</name>
    <dbReference type="NCBI Taxonomy" id="2495582"/>
    <lineage>
        <taxon>Bacteria</taxon>
        <taxon>Bacillati</taxon>
        <taxon>Bacillota</taxon>
        <taxon>Bacilli</taxon>
        <taxon>Bacillales</taxon>
        <taxon>Paenibacillaceae</taxon>
        <taxon>Paenibacillus</taxon>
    </lineage>
</organism>
<reference evidence="3" key="1">
    <citation type="submission" date="2018-12" db="EMBL/GenBank/DDBJ databases">
        <title>Genome sequence of Peanibacillus sp.</title>
        <authorList>
            <person name="Subramani G."/>
            <person name="Srinivasan S."/>
            <person name="Kim M.K."/>
        </authorList>
    </citation>
    <scope>NUCLEOTIDE SEQUENCE [LARGE SCALE GENOMIC DNA]</scope>
    <source>
        <strain evidence="3">18JY67-1</strain>
    </source>
</reference>
<dbReference type="Gene3D" id="3.40.50.1110">
    <property type="entry name" value="SGNH hydrolase"/>
    <property type="match status" value="1"/>
</dbReference>
<name>A0A3S9A3L5_9BACL</name>
<dbReference type="SUPFAM" id="SSF52266">
    <property type="entry name" value="SGNH hydrolase"/>
    <property type="match status" value="1"/>
</dbReference>
<protein>
    <recommendedName>
        <fullName evidence="1">SGNH hydrolase-type esterase domain-containing protein</fullName>
    </recommendedName>
</protein>
<dbReference type="RefSeq" id="WP_126015549.1">
    <property type="nucleotide sequence ID" value="NZ_CP034437.1"/>
</dbReference>
<dbReference type="OrthoDB" id="2536002at2"/>
<dbReference type="InterPro" id="IPR036514">
    <property type="entry name" value="SGNH_hydro_sf"/>
</dbReference>
<dbReference type="Gene3D" id="2.60.120.260">
    <property type="entry name" value="Galactose-binding domain-like"/>
    <property type="match status" value="1"/>
</dbReference>
<proteinExistence type="predicted"/>
<keyword evidence="3" id="KW-1185">Reference proteome</keyword>
<evidence type="ECO:0000313" key="3">
    <source>
        <dbReference type="Proteomes" id="UP000272528"/>
    </source>
</evidence>
<evidence type="ECO:0000259" key="1">
    <source>
        <dbReference type="Pfam" id="PF13472"/>
    </source>
</evidence>
<dbReference type="InterPro" id="IPR013830">
    <property type="entry name" value="SGNH_hydro"/>
</dbReference>
<accession>A0A3S9A3L5</accession>
<dbReference type="AlphaFoldDB" id="A0A3S9A3L5"/>
<feature type="domain" description="SGNH hydrolase-type esterase" evidence="1">
    <location>
        <begin position="166"/>
        <end position="333"/>
    </location>
</feature>
<sequence length="362" mass="40218">MIRHQMKWHNVAEFLPDVSGLTVCSRVPSTIRDQLNPLAQTMALRTAGVELRFRMQSDEVKLTLKLMKDEDIQLEARMIEVYYGCISEQEPYVWDGTSDEVVLTIRKPEEAFFSQMRAIADLENAAFRPELVRVLLPMGAKVAFVQIEGELSPPEPGDEPAERWLAYGSSITYGASATLQSSTYVNRTAAALKVDAINLGFPGSALLDEAMAMYIASRQDWNFATLELGINVIWDMEKQAFVPVETFKQKLDVFIPLIAKMQPNKPIYCIDIFSTRGDIEGSTLTSDYREAVRATVAELNLPHVIHLDGRALLPELSGLSRDLIHPSALGMALIAERLTAAIIADRAVRDGLVYASQSVVVT</sequence>
<evidence type="ECO:0000313" key="2">
    <source>
        <dbReference type="EMBL" id="AZN40318.1"/>
    </source>
</evidence>
<dbReference type="Pfam" id="PF13472">
    <property type="entry name" value="Lipase_GDSL_2"/>
    <property type="match status" value="1"/>
</dbReference>